<reference evidence="2" key="1">
    <citation type="submission" date="2010-08" db="EMBL/GenBank/DDBJ databases">
        <authorList>
            <consortium name="Caenorhabditis japonica Sequencing Consortium"/>
            <person name="Wilson R.K."/>
        </authorList>
    </citation>
    <scope>NUCLEOTIDE SEQUENCE [LARGE SCALE GENOMIC DNA]</scope>
    <source>
        <strain evidence="2">DF5081</strain>
    </source>
</reference>
<keyword evidence="2" id="KW-1185">Reference proteome</keyword>
<name>A0A8R1DPF1_CAEJA</name>
<proteinExistence type="predicted"/>
<evidence type="ECO:0000313" key="1">
    <source>
        <dbReference type="EnsemblMetazoa" id="CJA08517c.1"/>
    </source>
</evidence>
<reference evidence="1" key="2">
    <citation type="submission" date="2022-06" db="UniProtKB">
        <authorList>
            <consortium name="EnsemblMetazoa"/>
        </authorList>
    </citation>
    <scope>IDENTIFICATION</scope>
    <source>
        <strain evidence="1">DF5081</strain>
    </source>
</reference>
<protein>
    <submittedName>
        <fullName evidence="1">Uncharacterized protein</fullName>
    </submittedName>
</protein>
<sequence length="94" mass="10671">MAHPAVLNAKSLQVHTWTQISDEQFLQLTALKMNINSVSMSSDVFLEFLRIEKQDDPLCVVSIFVTNCHLAMMRTGFACVRDGRSGIEYRIPRV</sequence>
<dbReference type="Proteomes" id="UP000005237">
    <property type="component" value="Unassembled WGS sequence"/>
</dbReference>
<evidence type="ECO:0000313" key="2">
    <source>
        <dbReference type="Proteomes" id="UP000005237"/>
    </source>
</evidence>
<accession>A0A8R1DPF1</accession>
<dbReference type="EnsemblMetazoa" id="CJA08517c.1">
    <property type="protein sequence ID" value="CJA08517c.1"/>
    <property type="gene ID" value="WBGene00127720"/>
</dbReference>
<organism evidence="1 2">
    <name type="scientific">Caenorhabditis japonica</name>
    <dbReference type="NCBI Taxonomy" id="281687"/>
    <lineage>
        <taxon>Eukaryota</taxon>
        <taxon>Metazoa</taxon>
        <taxon>Ecdysozoa</taxon>
        <taxon>Nematoda</taxon>
        <taxon>Chromadorea</taxon>
        <taxon>Rhabditida</taxon>
        <taxon>Rhabditina</taxon>
        <taxon>Rhabditomorpha</taxon>
        <taxon>Rhabditoidea</taxon>
        <taxon>Rhabditidae</taxon>
        <taxon>Peloderinae</taxon>
        <taxon>Caenorhabditis</taxon>
    </lineage>
</organism>
<dbReference type="AlphaFoldDB" id="A0A8R1DPF1"/>